<accession>A0A9W8DNS0</accession>
<feature type="compositionally biased region" description="Low complexity" evidence="1">
    <location>
        <begin position="9"/>
        <end position="24"/>
    </location>
</feature>
<dbReference type="EMBL" id="JANBPT010000968">
    <property type="protein sequence ID" value="KAJ1911103.1"/>
    <property type="molecule type" value="Genomic_DNA"/>
</dbReference>
<evidence type="ECO:0000313" key="3">
    <source>
        <dbReference type="Proteomes" id="UP001150569"/>
    </source>
</evidence>
<dbReference type="Proteomes" id="UP001150569">
    <property type="component" value="Unassembled WGS sequence"/>
</dbReference>
<name>A0A9W8DNS0_9FUNG</name>
<organism evidence="2 3">
    <name type="scientific">Tieghemiomyces parasiticus</name>
    <dbReference type="NCBI Taxonomy" id="78921"/>
    <lineage>
        <taxon>Eukaryota</taxon>
        <taxon>Fungi</taxon>
        <taxon>Fungi incertae sedis</taxon>
        <taxon>Zoopagomycota</taxon>
        <taxon>Kickxellomycotina</taxon>
        <taxon>Dimargaritomycetes</taxon>
        <taxon>Dimargaritales</taxon>
        <taxon>Dimargaritaceae</taxon>
        <taxon>Tieghemiomyces</taxon>
    </lineage>
</organism>
<feature type="region of interest" description="Disordered" evidence="1">
    <location>
        <begin position="1"/>
        <end position="61"/>
    </location>
</feature>
<dbReference type="AlphaFoldDB" id="A0A9W8DNS0"/>
<proteinExistence type="predicted"/>
<reference evidence="2" key="1">
    <citation type="submission" date="2022-07" db="EMBL/GenBank/DDBJ databases">
        <title>Phylogenomic reconstructions and comparative analyses of Kickxellomycotina fungi.</title>
        <authorList>
            <person name="Reynolds N.K."/>
            <person name="Stajich J.E."/>
            <person name="Barry K."/>
            <person name="Grigoriev I.V."/>
            <person name="Crous P."/>
            <person name="Smith M.E."/>
        </authorList>
    </citation>
    <scope>NUCLEOTIDE SEQUENCE</scope>
    <source>
        <strain evidence="2">RSA 861</strain>
    </source>
</reference>
<evidence type="ECO:0000256" key="1">
    <source>
        <dbReference type="SAM" id="MobiDB-lite"/>
    </source>
</evidence>
<gene>
    <name evidence="2" type="ORF">IWQ60_010299</name>
</gene>
<keyword evidence="3" id="KW-1185">Reference proteome</keyword>
<protein>
    <submittedName>
        <fullName evidence="2">Uncharacterized protein</fullName>
    </submittedName>
</protein>
<evidence type="ECO:0000313" key="2">
    <source>
        <dbReference type="EMBL" id="KAJ1911103.1"/>
    </source>
</evidence>
<sequence length="117" mass="12640">MAGRSQKCGPSRSASARGRRAAPSTPAVRRGITKDARPARARGATTRHALRSLGDDLDQASRGPLAETLRGIAPVPQDDDPAGRLAHRRRAAVEQHKQLTADLSSINERLERMLDTE</sequence>
<comment type="caution">
    <text evidence="2">The sequence shown here is derived from an EMBL/GenBank/DDBJ whole genome shotgun (WGS) entry which is preliminary data.</text>
</comment>